<evidence type="ECO:0000313" key="8">
    <source>
        <dbReference type="EMBL" id="AKE51658.1"/>
    </source>
</evidence>
<feature type="transmembrane region" description="Helical" evidence="6">
    <location>
        <begin position="122"/>
        <end position="140"/>
    </location>
</feature>
<evidence type="ECO:0000256" key="2">
    <source>
        <dbReference type="ARBA" id="ARBA00007362"/>
    </source>
</evidence>
<dbReference type="RefSeq" id="WP_144405940.1">
    <property type="nucleotide sequence ID" value="NZ_CP010975.1"/>
</dbReference>
<keyword evidence="9" id="KW-1185">Reference proteome</keyword>
<proteinExistence type="inferred from homology"/>
<keyword evidence="3 6" id="KW-0812">Transmembrane</keyword>
<feature type="transmembrane region" description="Helical" evidence="6">
    <location>
        <begin position="91"/>
        <end position="110"/>
    </location>
</feature>
<dbReference type="PATRIC" id="fig|914150.5.peg.692"/>
<feature type="transmembrane region" description="Helical" evidence="6">
    <location>
        <begin position="39"/>
        <end position="55"/>
    </location>
</feature>
<feature type="transmembrane region" description="Helical" evidence="6">
    <location>
        <begin position="186"/>
        <end position="205"/>
    </location>
</feature>
<comment type="subcellular location">
    <subcellularLocation>
        <location evidence="1">Membrane</location>
        <topology evidence="1">Multi-pass membrane protein</topology>
    </subcellularLocation>
</comment>
<evidence type="ECO:0000259" key="7">
    <source>
        <dbReference type="Pfam" id="PF00892"/>
    </source>
</evidence>
<evidence type="ECO:0000256" key="3">
    <source>
        <dbReference type="ARBA" id="ARBA00022692"/>
    </source>
</evidence>
<keyword evidence="4 6" id="KW-1133">Transmembrane helix</keyword>
<dbReference type="InterPro" id="IPR000620">
    <property type="entry name" value="EamA_dom"/>
</dbReference>
<dbReference type="KEGG" id="kge:TQ33_0681"/>
<gene>
    <name evidence="8" type="ORF">TQ33_0681</name>
</gene>
<organism evidence="8 9">
    <name type="scientific">Kangiella geojedonensis</name>
    <dbReference type="NCBI Taxonomy" id="914150"/>
    <lineage>
        <taxon>Bacteria</taxon>
        <taxon>Pseudomonadati</taxon>
        <taxon>Pseudomonadota</taxon>
        <taxon>Gammaproteobacteria</taxon>
        <taxon>Kangiellales</taxon>
        <taxon>Kangiellaceae</taxon>
        <taxon>Kangiella</taxon>
    </lineage>
</organism>
<dbReference type="InterPro" id="IPR037185">
    <property type="entry name" value="EmrE-like"/>
</dbReference>
<protein>
    <submittedName>
        <fullName evidence="8">Membrane protein</fullName>
    </submittedName>
</protein>
<name>A0A0F6RBL1_9GAMM</name>
<dbReference type="PANTHER" id="PTHR32322:SF2">
    <property type="entry name" value="EAMA DOMAIN-CONTAINING PROTEIN"/>
    <property type="match status" value="1"/>
</dbReference>
<feature type="domain" description="EamA" evidence="7">
    <location>
        <begin position="8"/>
        <end position="139"/>
    </location>
</feature>
<evidence type="ECO:0000256" key="6">
    <source>
        <dbReference type="SAM" id="Phobius"/>
    </source>
</evidence>
<feature type="transmembrane region" description="Helical" evidence="6">
    <location>
        <begin position="217"/>
        <end position="239"/>
    </location>
</feature>
<dbReference type="EMBL" id="CP010975">
    <property type="protein sequence ID" value="AKE51658.1"/>
    <property type="molecule type" value="Genomic_DNA"/>
</dbReference>
<dbReference type="InterPro" id="IPR050638">
    <property type="entry name" value="AA-Vitamin_Transporters"/>
</dbReference>
<dbReference type="Gene3D" id="1.10.3730.20">
    <property type="match status" value="1"/>
</dbReference>
<evidence type="ECO:0000256" key="1">
    <source>
        <dbReference type="ARBA" id="ARBA00004141"/>
    </source>
</evidence>
<dbReference type="HOGENOM" id="CLU_033863_5_3_6"/>
<feature type="transmembrane region" description="Helical" evidence="6">
    <location>
        <begin position="272"/>
        <end position="290"/>
    </location>
</feature>
<dbReference type="OrthoDB" id="2352272at2"/>
<feature type="transmembrane region" description="Helical" evidence="6">
    <location>
        <begin position="67"/>
        <end position="85"/>
    </location>
</feature>
<dbReference type="PANTHER" id="PTHR32322">
    <property type="entry name" value="INNER MEMBRANE TRANSPORTER"/>
    <property type="match status" value="1"/>
</dbReference>
<dbReference type="Proteomes" id="UP000034071">
    <property type="component" value="Chromosome"/>
</dbReference>
<evidence type="ECO:0000256" key="4">
    <source>
        <dbReference type="ARBA" id="ARBA00022989"/>
    </source>
</evidence>
<comment type="similarity">
    <text evidence="2">Belongs to the EamA transporter family.</text>
</comment>
<feature type="domain" description="EamA" evidence="7">
    <location>
        <begin position="154"/>
        <end position="289"/>
    </location>
</feature>
<dbReference type="SUPFAM" id="SSF103481">
    <property type="entry name" value="Multidrug resistance efflux transporter EmrE"/>
    <property type="match status" value="2"/>
</dbReference>
<evidence type="ECO:0000313" key="9">
    <source>
        <dbReference type="Proteomes" id="UP000034071"/>
    </source>
</evidence>
<feature type="transmembrane region" description="Helical" evidence="6">
    <location>
        <begin position="152"/>
        <end position="174"/>
    </location>
</feature>
<feature type="transmembrane region" description="Helical" evidence="6">
    <location>
        <begin position="248"/>
        <end position="266"/>
    </location>
</feature>
<sequence length="298" mass="33185">MKLLMSTGVLYALCVLIWGSTWFAIEYQLDGVAHEYSTFYRFALAALLLWLYCLVKKLPLKFNLLQHLWLVLLGVCMFSLNYMLLYHAQEYLSSAMASVIFSSVLIVNIINSRIFFKTPITLRLAIGSTLGLIGMVFIFWDELNNFSLENTAILGLTLAILGVLAASIGNLVSVQTQKYDLPVIQMNTYGMAYGAIFSLLVGLAQGKEITYNLSASYNISLVYLALFGSVFAFGCYLTLLRRIGVHKASYAVVLFPAVALIISTLFEGFQWTWTVATGIALIALGNVFVINRKDLRKP</sequence>
<accession>A0A0F6RBL1</accession>
<dbReference type="Pfam" id="PF00892">
    <property type="entry name" value="EamA"/>
    <property type="match status" value="2"/>
</dbReference>
<dbReference type="GO" id="GO:0016020">
    <property type="term" value="C:membrane"/>
    <property type="evidence" value="ECO:0007669"/>
    <property type="project" value="UniProtKB-SubCell"/>
</dbReference>
<dbReference type="AlphaFoldDB" id="A0A0F6RBL1"/>
<evidence type="ECO:0000256" key="5">
    <source>
        <dbReference type="ARBA" id="ARBA00023136"/>
    </source>
</evidence>
<reference evidence="8 9" key="1">
    <citation type="submission" date="2015-02" db="EMBL/GenBank/DDBJ databases">
        <title>Complete genome sequence of Kangiella geojedonensis strain YCS-5T.</title>
        <authorList>
            <person name="Kim K.M."/>
        </authorList>
    </citation>
    <scope>NUCLEOTIDE SEQUENCE [LARGE SCALE GENOMIC DNA]</scope>
    <source>
        <strain evidence="8 9">YCS-5</strain>
    </source>
</reference>
<keyword evidence="5 6" id="KW-0472">Membrane</keyword>